<comment type="caution">
    <text evidence="6">The sequence shown here is derived from an EMBL/GenBank/DDBJ whole genome shotgun (WGS) entry which is preliminary data.</text>
</comment>
<dbReference type="EMBL" id="JAATEP010000030">
    <property type="protein sequence ID" value="NJP94543.1"/>
    <property type="molecule type" value="Genomic_DNA"/>
</dbReference>
<dbReference type="InterPro" id="IPR019887">
    <property type="entry name" value="Tscrpt_reg_AsnC/Lrp_C"/>
</dbReference>
<keyword evidence="1" id="KW-0805">Transcription regulation</keyword>
<dbReference type="CDD" id="cd00090">
    <property type="entry name" value="HTH_ARSR"/>
    <property type="match status" value="1"/>
</dbReference>
<evidence type="ECO:0000259" key="5">
    <source>
        <dbReference type="PROSITE" id="PS50956"/>
    </source>
</evidence>
<evidence type="ECO:0000256" key="3">
    <source>
        <dbReference type="ARBA" id="ARBA00023163"/>
    </source>
</evidence>
<evidence type="ECO:0000256" key="2">
    <source>
        <dbReference type="ARBA" id="ARBA00023125"/>
    </source>
</evidence>
<dbReference type="Gene3D" id="1.10.10.10">
    <property type="entry name" value="Winged helix-like DNA-binding domain superfamily/Winged helix DNA-binding domain"/>
    <property type="match status" value="1"/>
</dbReference>
<feature type="domain" description="HTH asnC-type" evidence="5">
    <location>
        <begin position="29"/>
        <end position="90"/>
    </location>
</feature>
<proteinExistence type="predicted"/>
<dbReference type="PROSITE" id="PS50956">
    <property type="entry name" value="HTH_ASNC_2"/>
    <property type="match status" value="1"/>
</dbReference>
<dbReference type="InterPro" id="IPR036390">
    <property type="entry name" value="WH_DNA-bd_sf"/>
</dbReference>
<dbReference type="Pfam" id="PF13412">
    <property type="entry name" value="HTH_24"/>
    <property type="match status" value="1"/>
</dbReference>
<dbReference type="SUPFAM" id="SSF54909">
    <property type="entry name" value="Dimeric alpha+beta barrel"/>
    <property type="match status" value="1"/>
</dbReference>
<dbReference type="PANTHER" id="PTHR30154">
    <property type="entry name" value="LEUCINE-RESPONSIVE REGULATORY PROTEIN"/>
    <property type="match status" value="1"/>
</dbReference>
<reference evidence="6 7" key="1">
    <citation type="submission" date="2020-03" db="EMBL/GenBank/DDBJ databases">
        <title>WGS of actinomycetes isolated from Thailand.</title>
        <authorList>
            <person name="Thawai C."/>
        </authorList>
    </citation>
    <scope>NUCLEOTIDE SEQUENCE [LARGE SCALE GENOMIC DNA]</scope>
    <source>
        <strain evidence="6 7">FMUSA5-5</strain>
    </source>
</reference>
<dbReference type="SMART" id="SM00344">
    <property type="entry name" value="HTH_ASNC"/>
    <property type="match status" value="1"/>
</dbReference>
<evidence type="ECO:0000256" key="1">
    <source>
        <dbReference type="ARBA" id="ARBA00023015"/>
    </source>
</evidence>
<dbReference type="InterPro" id="IPR011991">
    <property type="entry name" value="ArsR-like_HTH"/>
</dbReference>
<keyword evidence="7" id="KW-1185">Reference proteome</keyword>
<dbReference type="Pfam" id="PF01037">
    <property type="entry name" value="AsnC_trans_reg"/>
    <property type="match status" value="1"/>
</dbReference>
<organism evidence="6 7">
    <name type="scientific">Nonomuraea composti</name>
    <dbReference type="NCBI Taxonomy" id="2720023"/>
    <lineage>
        <taxon>Bacteria</taxon>
        <taxon>Bacillati</taxon>
        <taxon>Actinomycetota</taxon>
        <taxon>Actinomycetes</taxon>
        <taxon>Streptosporangiales</taxon>
        <taxon>Streptosporangiaceae</taxon>
        <taxon>Nonomuraea</taxon>
    </lineage>
</organism>
<evidence type="ECO:0000313" key="6">
    <source>
        <dbReference type="EMBL" id="NJP94543.1"/>
    </source>
</evidence>
<dbReference type="Gene3D" id="3.30.70.920">
    <property type="match status" value="1"/>
</dbReference>
<dbReference type="InterPro" id="IPR019888">
    <property type="entry name" value="Tscrpt_reg_AsnC-like"/>
</dbReference>
<feature type="compositionally biased region" description="Polar residues" evidence="4">
    <location>
        <begin position="1"/>
        <end position="10"/>
    </location>
</feature>
<dbReference type="InterPro" id="IPR036388">
    <property type="entry name" value="WH-like_DNA-bd_sf"/>
</dbReference>
<name>A0ABX1BIB0_9ACTN</name>
<gene>
    <name evidence="6" type="ORF">HCN51_34735</name>
</gene>
<feature type="region of interest" description="Disordered" evidence="4">
    <location>
        <begin position="171"/>
        <end position="193"/>
    </location>
</feature>
<keyword evidence="3" id="KW-0804">Transcription</keyword>
<dbReference type="PRINTS" id="PR00033">
    <property type="entry name" value="HTHASNC"/>
</dbReference>
<dbReference type="InterPro" id="IPR000485">
    <property type="entry name" value="AsnC-type_HTH_dom"/>
</dbReference>
<feature type="region of interest" description="Disordered" evidence="4">
    <location>
        <begin position="1"/>
        <end position="22"/>
    </location>
</feature>
<feature type="compositionally biased region" description="Basic and acidic residues" evidence="4">
    <location>
        <begin position="183"/>
        <end position="193"/>
    </location>
</feature>
<dbReference type="InterPro" id="IPR011008">
    <property type="entry name" value="Dimeric_a/b-barrel"/>
</dbReference>
<evidence type="ECO:0000313" key="7">
    <source>
        <dbReference type="Proteomes" id="UP000696294"/>
    </source>
</evidence>
<sequence>MVRNPSSGGRLSSEGAHGSGWPGHSAAGLDAVDRAIIAELLRDGRMSVRTLAERVHISRANAYARLTRLMDDGVITGFTVELAPHKAGLGTSAYVSVTIEQNSWRAVLAQLKEIPFVEHFAMVGGDYDILVLVRTPDNETLRHVVLERIQDVPGVLSTRTWLVFDEARGSGAHWRAPDQSGGPERRAKAPDQA</sequence>
<dbReference type="PANTHER" id="PTHR30154:SF34">
    <property type="entry name" value="TRANSCRIPTIONAL REGULATOR AZLB"/>
    <property type="match status" value="1"/>
</dbReference>
<dbReference type="Proteomes" id="UP000696294">
    <property type="component" value="Unassembled WGS sequence"/>
</dbReference>
<dbReference type="SUPFAM" id="SSF46785">
    <property type="entry name" value="Winged helix' DNA-binding domain"/>
    <property type="match status" value="1"/>
</dbReference>
<protein>
    <submittedName>
        <fullName evidence="6">Lrp/AsnC family transcriptional regulator</fullName>
    </submittedName>
</protein>
<evidence type="ECO:0000256" key="4">
    <source>
        <dbReference type="SAM" id="MobiDB-lite"/>
    </source>
</evidence>
<keyword evidence="2" id="KW-0238">DNA-binding</keyword>
<accession>A0ABX1BIB0</accession>